<dbReference type="Proteomes" id="UP000198440">
    <property type="component" value="Unassembled WGS sequence"/>
</dbReference>
<evidence type="ECO:0000313" key="2">
    <source>
        <dbReference type="EMBL" id="SNT37411.1"/>
    </source>
</evidence>
<gene>
    <name evidence="2" type="ORF">SAMN04488078_11196</name>
</gene>
<evidence type="ECO:0000313" key="3">
    <source>
        <dbReference type="Proteomes" id="UP000198440"/>
    </source>
</evidence>
<dbReference type="OrthoDB" id="7870978at2"/>
<accession>A0A239M493</accession>
<sequence length="139" mass="15206">MTRFLTATAIVALVGTGAMAQTQLETSTIESYLPRIKVETLTELQIEQLMLVAHSGESTSQKGLQMRGLVTEANLDPIDKVDVEVQTGLTEAERSEIGRYAPQLEIAELSDLDIRRLQTAIDSGDNTDIDTVVRDLMAD</sequence>
<dbReference type="RefSeq" id="WP_089280517.1">
    <property type="nucleotide sequence ID" value="NZ_FZON01000119.1"/>
</dbReference>
<dbReference type="EMBL" id="FZON01000119">
    <property type="protein sequence ID" value="SNT37411.1"/>
    <property type="molecule type" value="Genomic_DNA"/>
</dbReference>
<organism evidence="2 3">
    <name type="scientific">Antarctobacter heliothermus</name>
    <dbReference type="NCBI Taxonomy" id="74033"/>
    <lineage>
        <taxon>Bacteria</taxon>
        <taxon>Pseudomonadati</taxon>
        <taxon>Pseudomonadota</taxon>
        <taxon>Alphaproteobacteria</taxon>
        <taxon>Rhodobacterales</taxon>
        <taxon>Roseobacteraceae</taxon>
        <taxon>Antarctobacter</taxon>
    </lineage>
</organism>
<evidence type="ECO:0000256" key="1">
    <source>
        <dbReference type="SAM" id="SignalP"/>
    </source>
</evidence>
<proteinExistence type="predicted"/>
<feature type="signal peptide" evidence="1">
    <location>
        <begin position="1"/>
        <end position="20"/>
    </location>
</feature>
<dbReference type="AlphaFoldDB" id="A0A239M493"/>
<name>A0A239M493_9RHOB</name>
<reference evidence="2 3" key="1">
    <citation type="submission" date="2017-06" db="EMBL/GenBank/DDBJ databases">
        <authorList>
            <person name="Kim H.J."/>
            <person name="Triplett B.A."/>
        </authorList>
    </citation>
    <scope>NUCLEOTIDE SEQUENCE [LARGE SCALE GENOMIC DNA]</scope>
    <source>
        <strain evidence="2 3">DSM 11445</strain>
    </source>
</reference>
<keyword evidence="1" id="KW-0732">Signal</keyword>
<feature type="chain" id="PRO_5012624873" evidence="1">
    <location>
        <begin position="21"/>
        <end position="139"/>
    </location>
</feature>
<protein>
    <submittedName>
        <fullName evidence="2">Uncharacterized protein</fullName>
    </submittedName>
</protein>